<dbReference type="CDD" id="cd01347">
    <property type="entry name" value="ligand_gated_channel"/>
    <property type="match status" value="1"/>
</dbReference>
<evidence type="ECO:0000256" key="15">
    <source>
        <dbReference type="PROSITE-ProRule" id="PRU10144"/>
    </source>
</evidence>
<dbReference type="PANTHER" id="PTHR32552:SF83">
    <property type="entry name" value="BLR3904 PROTEIN"/>
    <property type="match status" value="1"/>
</dbReference>
<dbReference type="PROSITE" id="PS01156">
    <property type="entry name" value="TONB_DEPENDENT_REC_2"/>
    <property type="match status" value="1"/>
</dbReference>
<keyword evidence="7 17" id="KW-0732">Signal</keyword>
<evidence type="ECO:0000256" key="17">
    <source>
        <dbReference type="SAM" id="SignalP"/>
    </source>
</evidence>
<protein>
    <submittedName>
        <fullName evidence="20">TonB-dependent siderophore receptor</fullName>
    </submittedName>
</protein>
<evidence type="ECO:0000256" key="10">
    <source>
        <dbReference type="ARBA" id="ARBA00023077"/>
    </source>
</evidence>
<dbReference type="Gene3D" id="2.170.130.10">
    <property type="entry name" value="TonB-dependent receptor, plug domain"/>
    <property type="match status" value="1"/>
</dbReference>
<comment type="similarity">
    <text evidence="2 14 16">Belongs to the TonB-dependent receptor family.</text>
</comment>
<dbReference type="PROSITE" id="PS52016">
    <property type="entry name" value="TONB_DEPENDENT_REC_3"/>
    <property type="match status" value="1"/>
</dbReference>
<keyword evidence="13 14" id="KW-0998">Cell outer membrane</keyword>
<keyword evidence="11 14" id="KW-0472">Membrane</keyword>
<evidence type="ECO:0000313" key="21">
    <source>
        <dbReference type="Proteomes" id="UP000501648"/>
    </source>
</evidence>
<dbReference type="InterPro" id="IPR036942">
    <property type="entry name" value="Beta-barrel_TonB_sf"/>
</dbReference>
<reference evidence="20 21" key="1">
    <citation type="journal article" date="2012" name="J. Bacteriol.">
        <title>Genome sequence of the pathogenic Herbaspirillum seropedicae strain Os34, isolated from rice roots.</title>
        <authorList>
            <person name="Ye W."/>
            <person name="Ye S."/>
            <person name="Liu J."/>
            <person name="Chang S."/>
            <person name="Chen M."/>
            <person name="Zhu B."/>
            <person name="Guo L."/>
            <person name="An Q."/>
        </authorList>
    </citation>
    <scope>NUCLEOTIDE SEQUENCE [LARGE SCALE GENOMIC DNA]</scope>
    <source>
        <strain evidence="20 21">Os34</strain>
    </source>
</reference>
<dbReference type="SUPFAM" id="SSF56935">
    <property type="entry name" value="Porins"/>
    <property type="match status" value="1"/>
</dbReference>
<evidence type="ECO:0000256" key="4">
    <source>
        <dbReference type="ARBA" id="ARBA00022452"/>
    </source>
</evidence>
<feature type="domain" description="TonB-dependent receptor-like beta-barrel" evidence="18">
    <location>
        <begin position="241"/>
        <end position="689"/>
    </location>
</feature>
<dbReference type="InterPro" id="IPR010105">
    <property type="entry name" value="TonB_sidphr_rcpt"/>
</dbReference>
<sequence length="723" mass="77944">MKRIAPLASTLMLTLAGTSLGLSAAARAADTPDDKGEALPTVNVTASGTGQEGARVRSAAVAGFDDAPLLDTPASVAVVTGAQMRDQQSRVLSDVVKHDASINENYAPVGYYENFSIRGVTLDPASAYRIDGLTVAGEQTIALENKERVEFLKGVAGLQAGVSSAGGIVNYVTKRPANVRSIALGSDSYGSRYLATDLGTLFGEQQQFGLRLNAAHEDIHSYVNNGDGWRDFASLAATWALSSKTLLQFDAEYQQKAQHSVAGYQLLGGTTLPSGVSPKTMLTPQSWAQPVRDSSLNYRLRLDTEFNANWRGYVQAGRSRAVIDDYLAFPYGSGGGASSTFAANGDFDVYDYRVPDDERRNDDAQAVMIGKFATGWLQHELTVGLEMSRRVVDKSDGISVLVGSGNIYTGTPALAPATILPGPAYRNLDSRQKALFLSDRLQFSERWQVIAGGRQVWLNEQAFGADGSVTRNTARNLFLPQLALIYKPAQNMSLYGSYAETLTLGSSAPFWVSNFPTTLPPSVARQLEAGVKYDVSPELALTAAIFRIRKAYEFQQPDNSSAGFTYVQQGRQTNTGIELGASGKLAPRLAVGASVSATRARASDTGTAAYDEQQVVNVPRLRSSVYADYAVPSVEGLNLLGSWLYSSSKPATRDGSVSLPAVHVFNAGLRYRMRINAHTATLRANVDNLFDKRYWKDAGQYLGDGYVHLGAPRTVRVSLQYDF</sequence>
<keyword evidence="3 14" id="KW-0813">Transport</keyword>
<keyword evidence="4 14" id="KW-1134">Transmembrane beta strand</keyword>
<accession>A0A6M3ZLK7</accession>
<dbReference type="GO" id="GO:0015891">
    <property type="term" value="P:siderophore transport"/>
    <property type="evidence" value="ECO:0007669"/>
    <property type="project" value="InterPro"/>
</dbReference>
<evidence type="ECO:0000256" key="14">
    <source>
        <dbReference type="PROSITE-ProRule" id="PRU01360"/>
    </source>
</evidence>
<keyword evidence="5" id="KW-0410">Iron transport</keyword>
<evidence type="ECO:0000256" key="13">
    <source>
        <dbReference type="ARBA" id="ARBA00023237"/>
    </source>
</evidence>
<evidence type="ECO:0000259" key="18">
    <source>
        <dbReference type="Pfam" id="PF00593"/>
    </source>
</evidence>
<dbReference type="GO" id="GO:0009279">
    <property type="term" value="C:cell outer membrane"/>
    <property type="evidence" value="ECO:0007669"/>
    <property type="project" value="UniProtKB-SubCell"/>
</dbReference>
<dbReference type="Gene3D" id="2.40.170.20">
    <property type="entry name" value="TonB-dependent receptor, beta-barrel domain"/>
    <property type="match status" value="1"/>
</dbReference>
<evidence type="ECO:0000256" key="9">
    <source>
        <dbReference type="ARBA" id="ARBA00023065"/>
    </source>
</evidence>
<dbReference type="Proteomes" id="UP000501648">
    <property type="component" value="Chromosome"/>
</dbReference>
<comment type="subcellular location">
    <subcellularLocation>
        <location evidence="1 14">Cell outer membrane</location>
        <topology evidence="1 14">Multi-pass membrane protein</topology>
    </subcellularLocation>
</comment>
<dbReference type="Pfam" id="PF07715">
    <property type="entry name" value="Plug"/>
    <property type="match status" value="1"/>
</dbReference>
<dbReference type="GO" id="GO:0015344">
    <property type="term" value="F:siderophore uptake transmembrane transporter activity"/>
    <property type="evidence" value="ECO:0007669"/>
    <property type="project" value="TreeGrafter"/>
</dbReference>
<dbReference type="RefSeq" id="WP_017451319.1">
    <property type="nucleotide sequence ID" value="NZ_CP008956.1"/>
</dbReference>
<dbReference type="NCBIfam" id="TIGR01783">
    <property type="entry name" value="TonB-siderophor"/>
    <property type="match status" value="1"/>
</dbReference>
<proteinExistence type="inferred from homology"/>
<evidence type="ECO:0000313" key="20">
    <source>
        <dbReference type="EMBL" id="QJP99493.1"/>
    </source>
</evidence>
<dbReference type="GO" id="GO:0038023">
    <property type="term" value="F:signaling receptor activity"/>
    <property type="evidence" value="ECO:0007669"/>
    <property type="project" value="InterPro"/>
</dbReference>
<keyword evidence="6 14" id="KW-0812">Transmembrane</keyword>
<dbReference type="AlphaFoldDB" id="A0A6M3ZLK7"/>
<evidence type="ECO:0000256" key="7">
    <source>
        <dbReference type="ARBA" id="ARBA00022729"/>
    </source>
</evidence>
<evidence type="ECO:0000256" key="12">
    <source>
        <dbReference type="ARBA" id="ARBA00023170"/>
    </source>
</evidence>
<feature type="domain" description="TonB-dependent receptor plug" evidence="19">
    <location>
        <begin position="69"/>
        <end position="168"/>
    </location>
</feature>
<dbReference type="InterPro" id="IPR037066">
    <property type="entry name" value="Plug_dom_sf"/>
</dbReference>
<dbReference type="InterPro" id="IPR012910">
    <property type="entry name" value="Plug_dom"/>
</dbReference>
<evidence type="ECO:0000256" key="16">
    <source>
        <dbReference type="RuleBase" id="RU003357"/>
    </source>
</evidence>
<keyword evidence="10 16" id="KW-0798">TonB box</keyword>
<keyword evidence="8" id="KW-0408">Iron</keyword>
<evidence type="ECO:0000256" key="3">
    <source>
        <dbReference type="ARBA" id="ARBA00022448"/>
    </source>
</evidence>
<name>A0A6M3ZLK7_9BURK</name>
<dbReference type="InterPro" id="IPR000531">
    <property type="entry name" value="Beta-barrel_TonB"/>
</dbReference>
<dbReference type="EMBL" id="CP008956">
    <property type="protein sequence ID" value="QJP99493.1"/>
    <property type="molecule type" value="Genomic_DNA"/>
</dbReference>
<dbReference type="InterPro" id="IPR010917">
    <property type="entry name" value="TonB_rcpt_CS"/>
</dbReference>
<evidence type="ECO:0000256" key="5">
    <source>
        <dbReference type="ARBA" id="ARBA00022496"/>
    </source>
</evidence>
<evidence type="ECO:0000259" key="19">
    <source>
        <dbReference type="Pfam" id="PF07715"/>
    </source>
</evidence>
<evidence type="ECO:0000256" key="6">
    <source>
        <dbReference type="ARBA" id="ARBA00022692"/>
    </source>
</evidence>
<evidence type="ECO:0000256" key="11">
    <source>
        <dbReference type="ARBA" id="ARBA00023136"/>
    </source>
</evidence>
<gene>
    <name evidence="20" type="ORF">C798_04425</name>
</gene>
<feature type="signal peptide" evidence="17">
    <location>
        <begin position="1"/>
        <end position="28"/>
    </location>
</feature>
<dbReference type="Pfam" id="PF00593">
    <property type="entry name" value="TonB_dep_Rec_b-barrel"/>
    <property type="match status" value="1"/>
</dbReference>
<evidence type="ECO:0000256" key="8">
    <source>
        <dbReference type="ARBA" id="ARBA00023004"/>
    </source>
</evidence>
<feature type="chain" id="PRO_5026663391" evidence="17">
    <location>
        <begin position="29"/>
        <end position="723"/>
    </location>
</feature>
<evidence type="ECO:0000256" key="2">
    <source>
        <dbReference type="ARBA" id="ARBA00009810"/>
    </source>
</evidence>
<feature type="short sequence motif" description="TonB C-terminal box" evidence="15">
    <location>
        <begin position="706"/>
        <end position="723"/>
    </location>
</feature>
<evidence type="ECO:0000256" key="1">
    <source>
        <dbReference type="ARBA" id="ARBA00004571"/>
    </source>
</evidence>
<organism evidence="20 21">
    <name type="scientific">Herbaspirillum rubrisubalbicans Os34</name>
    <dbReference type="NCBI Taxonomy" id="1235827"/>
    <lineage>
        <taxon>Bacteria</taxon>
        <taxon>Pseudomonadati</taxon>
        <taxon>Pseudomonadota</taxon>
        <taxon>Betaproteobacteria</taxon>
        <taxon>Burkholderiales</taxon>
        <taxon>Oxalobacteraceae</taxon>
        <taxon>Herbaspirillum</taxon>
    </lineage>
</organism>
<keyword evidence="12 20" id="KW-0675">Receptor</keyword>
<dbReference type="PANTHER" id="PTHR32552">
    <property type="entry name" value="FERRICHROME IRON RECEPTOR-RELATED"/>
    <property type="match status" value="1"/>
</dbReference>
<keyword evidence="9" id="KW-0406">Ion transport</keyword>
<dbReference type="InterPro" id="IPR039426">
    <property type="entry name" value="TonB-dep_rcpt-like"/>
</dbReference>